<keyword evidence="1" id="KW-0614">Plasmid</keyword>
<name>A0AB39HJ47_9VIBR</name>
<dbReference type="EMBL" id="CP162602">
    <property type="protein sequence ID" value="XDK26433.1"/>
    <property type="molecule type" value="Genomic_DNA"/>
</dbReference>
<dbReference type="RefSeq" id="WP_306099324.1">
    <property type="nucleotide sequence ID" value="NZ_CP162602.1"/>
</dbReference>
<organism evidence="1">
    <name type="scientific">Vibrio sp. HB236076</name>
    <dbReference type="NCBI Taxonomy" id="3232307"/>
    <lineage>
        <taxon>Bacteria</taxon>
        <taxon>Pseudomonadati</taxon>
        <taxon>Pseudomonadota</taxon>
        <taxon>Gammaproteobacteria</taxon>
        <taxon>Vibrionales</taxon>
        <taxon>Vibrionaceae</taxon>
        <taxon>Vibrio</taxon>
    </lineage>
</organism>
<accession>A0AB39HJ47</accession>
<evidence type="ECO:0000313" key="1">
    <source>
        <dbReference type="EMBL" id="XDK26433.1"/>
    </source>
</evidence>
<dbReference type="AlphaFoldDB" id="A0AB39HJ47"/>
<proteinExistence type="predicted"/>
<geneLocation type="plasmid" evidence="1">
    <name>p-HB236076</name>
</geneLocation>
<dbReference type="Pfam" id="PF12098">
    <property type="entry name" value="DUF3574"/>
    <property type="match status" value="1"/>
</dbReference>
<gene>
    <name evidence="1" type="ORF">AB0763_15405</name>
</gene>
<dbReference type="KEGG" id="vih:AB0763_15405"/>
<reference evidence="1" key="1">
    <citation type="submission" date="2024-07" db="EMBL/GenBank/DDBJ databases">
        <title>Genome Analysis of a Potential Novel Vibrio Species Secreting pH- and Thermo-stable Alginate Lyase and its Application in Producing Alginate Oligosaccharides.</title>
        <authorList>
            <person name="Huang H."/>
            <person name="Bao K."/>
        </authorList>
    </citation>
    <scope>NUCLEOTIDE SEQUENCE</scope>
    <source>
        <strain evidence="1">HB236076</strain>
        <plasmid evidence="1">p-HB236076</plasmid>
    </source>
</reference>
<dbReference type="InterPro" id="IPR021957">
    <property type="entry name" value="DUF3574"/>
</dbReference>
<sequence length="105" mass="11891">MQESELFFGLSRPDGSTISESEWQAFVDQEVTPRFTAGLTVSQAQGQWLGNNGAVVKEGSRVLTLIYPMREEQSLRGVDEIRALYQSQFDQESVMRLDSHRCVSF</sequence>
<protein>
    <submittedName>
        <fullName evidence="1">DUF3574 domain-containing protein</fullName>
    </submittedName>
</protein>